<dbReference type="RefSeq" id="XP_010460514.1">
    <property type="nucleotide sequence ID" value="XM_010462212.2"/>
</dbReference>
<dbReference type="InterPro" id="IPR005174">
    <property type="entry name" value="KIB1-4_b-propeller"/>
</dbReference>
<accession>A0ABM0VSL0</accession>
<protein>
    <submittedName>
        <fullName evidence="3">F-box protein At5g25290-like</fullName>
    </submittedName>
</protein>
<dbReference type="GeneID" id="104741364"/>
<name>A0ABM0VSL0_CAMSA</name>
<organism evidence="2 3">
    <name type="scientific">Camelina sativa</name>
    <name type="common">False flax</name>
    <name type="synonym">Myagrum sativum</name>
    <dbReference type="NCBI Taxonomy" id="90675"/>
    <lineage>
        <taxon>Eukaryota</taxon>
        <taxon>Viridiplantae</taxon>
        <taxon>Streptophyta</taxon>
        <taxon>Embryophyta</taxon>
        <taxon>Tracheophyta</taxon>
        <taxon>Spermatophyta</taxon>
        <taxon>Magnoliopsida</taxon>
        <taxon>eudicotyledons</taxon>
        <taxon>Gunneridae</taxon>
        <taxon>Pentapetalae</taxon>
        <taxon>rosids</taxon>
        <taxon>malvids</taxon>
        <taxon>Brassicales</taxon>
        <taxon>Brassicaceae</taxon>
        <taxon>Camelineae</taxon>
        <taxon>Camelina</taxon>
    </lineage>
</organism>
<dbReference type="PANTHER" id="PTHR44259:SF73">
    <property type="entry name" value="F-BOX PROTEIN (DUF295)"/>
    <property type="match status" value="1"/>
</dbReference>
<keyword evidence="2" id="KW-1185">Reference proteome</keyword>
<evidence type="ECO:0000313" key="3">
    <source>
        <dbReference type="RefSeq" id="XP_010460514.1"/>
    </source>
</evidence>
<dbReference type="PANTHER" id="PTHR44259">
    <property type="entry name" value="OS07G0183000 PROTEIN-RELATED"/>
    <property type="match status" value="1"/>
</dbReference>
<reference evidence="2" key="1">
    <citation type="journal article" date="2014" name="Nat. Commun.">
        <title>The emerging biofuel crop Camelina sativa retains a highly undifferentiated hexaploid genome structure.</title>
        <authorList>
            <person name="Kagale S."/>
            <person name="Koh C."/>
            <person name="Nixon J."/>
            <person name="Bollina V."/>
            <person name="Clarke W.E."/>
            <person name="Tuteja R."/>
            <person name="Spillane C."/>
            <person name="Robinson S.J."/>
            <person name="Links M.G."/>
            <person name="Clarke C."/>
            <person name="Higgins E.E."/>
            <person name="Huebert T."/>
            <person name="Sharpe A.G."/>
            <person name="Parkin I.A."/>
        </authorList>
    </citation>
    <scope>NUCLEOTIDE SEQUENCE [LARGE SCALE GENOMIC DNA]</scope>
    <source>
        <strain evidence="2">cv. DH55</strain>
    </source>
</reference>
<dbReference type="Pfam" id="PF03478">
    <property type="entry name" value="Beta-prop_KIB1-4"/>
    <property type="match status" value="1"/>
</dbReference>
<reference evidence="3" key="2">
    <citation type="submission" date="2025-08" db="UniProtKB">
        <authorList>
            <consortium name="RefSeq"/>
        </authorList>
    </citation>
    <scope>IDENTIFICATION</scope>
    <source>
        <tissue evidence="3">Leaf</tissue>
    </source>
</reference>
<gene>
    <name evidence="3" type="primary">LOC104741364</name>
</gene>
<evidence type="ECO:0000259" key="1">
    <source>
        <dbReference type="Pfam" id="PF03478"/>
    </source>
</evidence>
<sequence>MDRPTPKRRLSSPDRESAKALRSSLILQPKGGSPLLMLSQEKADGCRVYNPADDTVYETKSDLSGYRFVASSGKWFLVIDSRLKLYIIDVFGEEERIDLPGLETFEGSHFKIERVGEDKIRHVSFRTLSRTRPSTAEDVRGRLWVEDKKGGDYVVLWHFERSEYIAFCKKGDDHYREISTRDDVRLELRGVKDMLLKGHDLYIFATRDFVRHLDLSRRHDGFKDVSQNHRFPMWEPPLSRDEMERINKYKMTSSNESIAVTRSGEVLVVYTYELTSKDRVFHLYKRDPKDLDPTTYDTMLVEVHSLGDEALFLDLGITVPADHTLGIEPNSIYFTRGNRIRHGQTSSLDICVFSLTTKTIKRFPSLSNLNIKDAQWFLPSS</sequence>
<proteinExistence type="predicted"/>
<dbReference type="InterPro" id="IPR050942">
    <property type="entry name" value="F-box_BR-signaling"/>
</dbReference>
<feature type="domain" description="KIB1-4 beta-propeller" evidence="1">
    <location>
        <begin position="48"/>
        <end position="354"/>
    </location>
</feature>
<evidence type="ECO:0000313" key="2">
    <source>
        <dbReference type="Proteomes" id="UP000694864"/>
    </source>
</evidence>
<dbReference type="Proteomes" id="UP000694864">
    <property type="component" value="Chromosome 14"/>
</dbReference>